<sequence>MIMDCVFSVVSEENLWRSSVYNYPGWQAGKWKALIRTRLCQNCINELKNKADSSLIIPEDLFNDEEAKRQRIDDNLEVGNTQQIHMDEIENTNMNEIEINSDNIFIQSPEIENFREPIEGPTFGIMEITWIKYILEYPPNPALPEGDPNWRYFYPSEEYLTGICEVHGIHFDKYPFA</sequence>
<accession>A0AC34GE72</accession>
<protein>
    <submittedName>
        <fullName evidence="2">Uncharacterized protein</fullName>
    </submittedName>
</protein>
<proteinExistence type="predicted"/>
<evidence type="ECO:0000313" key="2">
    <source>
        <dbReference type="WBParaSite" id="ES5_v2.g27913.t1"/>
    </source>
</evidence>
<dbReference type="Proteomes" id="UP000887579">
    <property type="component" value="Unplaced"/>
</dbReference>
<organism evidence="1 2">
    <name type="scientific">Panagrolaimus sp. ES5</name>
    <dbReference type="NCBI Taxonomy" id="591445"/>
    <lineage>
        <taxon>Eukaryota</taxon>
        <taxon>Metazoa</taxon>
        <taxon>Ecdysozoa</taxon>
        <taxon>Nematoda</taxon>
        <taxon>Chromadorea</taxon>
        <taxon>Rhabditida</taxon>
        <taxon>Tylenchina</taxon>
        <taxon>Panagrolaimomorpha</taxon>
        <taxon>Panagrolaimoidea</taxon>
        <taxon>Panagrolaimidae</taxon>
        <taxon>Panagrolaimus</taxon>
    </lineage>
</organism>
<name>A0AC34GE72_9BILA</name>
<dbReference type="WBParaSite" id="ES5_v2.g27913.t1">
    <property type="protein sequence ID" value="ES5_v2.g27913.t1"/>
    <property type="gene ID" value="ES5_v2.g27913"/>
</dbReference>
<reference evidence="2" key="1">
    <citation type="submission" date="2022-11" db="UniProtKB">
        <authorList>
            <consortium name="WormBaseParasite"/>
        </authorList>
    </citation>
    <scope>IDENTIFICATION</scope>
</reference>
<evidence type="ECO:0000313" key="1">
    <source>
        <dbReference type="Proteomes" id="UP000887579"/>
    </source>
</evidence>